<dbReference type="Proteomes" id="UP000722989">
    <property type="component" value="Unassembled WGS sequence"/>
</dbReference>
<dbReference type="InterPro" id="IPR012296">
    <property type="entry name" value="Nuclease_put_TT1808"/>
</dbReference>
<organism evidence="2 3">
    <name type="scientific">Planosporangium thailandense</name>
    <dbReference type="NCBI Taxonomy" id="765197"/>
    <lineage>
        <taxon>Bacteria</taxon>
        <taxon>Bacillati</taxon>
        <taxon>Actinomycetota</taxon>
        <taxon>Actinomycetes</taxon>
        <taxon>Micromonosporales</taxon>
        <taxon>Micromonosporaceae</taxon>
        <taxon>Planosporangium</taxon>
    </lineage>
</organism>
<dbReference type="PANTHER" id="PTHR35400:SF3">
    <property type="entry name" value="SLL1072 PROTEIN"/>
    <property type="match status" value="1"/>
</dbReference>
<dbReference type="RefSeq" id="WP_167925341.1">
    <property type="nucleotide sequence ID" value="NZ_JAATVY010000006.1"/>
</dbReference>
<dbReference type="EMBL" id="JAATVY010000006">
    <property type="protein sequence ID" value="NJC70455.1"/>
    <property type="molecule type" value="Genomic_DNA"/>
</dbReference>
<evidence type="ECO:0000259" key="1">
    <source>
        <dbReference type="Pfam" id="PF05685"/>
    </source>
</evidence>
<keyword evidence="3" id="KW-1185">Reference proteome</keyword>
<protein>
    <submittedName>
        <fullName evidence="2">Uma2 family endonuclease</fullName>
    </submittedName>
</protein>
<evidence type="ECO:0000313" key="2">
    <source>
        <dbReference type="EMBL" id="NJC70455.1"/>
    </source>
</evidence>
<dbReference type="SUPFAM" id="SSF52980">
    <property type="entry name" value="Restriction endonuclease-like"/>
    <property type="match status" value="1"/>
</dbReference>
<feature type="domain" description="Putative restriction endonuclease" evidence="1">
    <location>
        <begin position="28"/>
        <end position="183"/>
    </location>
</feature>
<evidence type="ECO:0000313" key="3">
    <source>
        <dbReference type="Proteomes" id="UP000722989"/>
    </source>
</evidence>
<gene>
    <name evidence="2" type="ORF">HC031_12135</name>
</gene>
<keyword evidence="2" id="KW-0378">Hydrolase</keyword>
<reference evidence="2 3" key="1">
    <citation type="submission" date="2020-03" db="EMBL/GenBank/DDBJ databases">
        <title>WGS of the type strain of Planosporangium spp.</title>
        <authorList>
            <person name="Thawai C."/>
        </authorList>
    </citation>
    <scope>NUCLEOTIDE SEQUENCE [LARGE SCALE GENOMIC DNA]</scope>
    <source>
        <strain evidence="2 3">TBRC 5610</strain>
    </source>
</reference>
<dbReference type="GO" id="GO:0004519">
    <property type="term" value="F:endonuclease activity"/>
    <property type="evidence" value="ECO:0007669"/>
    <property type="project" value="UniProtKB-KW"/>
</dbReference>
<dbReference type="PANTHER" id="PTHR35400">
    <property type="entry name" value="SLR1083 PROTEIN"/>
    <property type="match status" value="1"/>
</dbReference>
<dbReference type="Gene3D" id="3.90.1570.10">
    <property type="entry name" value="tt1808, chain A"/>
    <property type="match status" value="1"/>
</dbReference>
<comment type="caution">
    <text evidence="2">The sequence shown here is derived from an EMBL/GenBank/DDBJ whole genome shotgun (WGS) entry which is preliminary data.</text>
</comment>
<keyword evidence="2" id="KW-0540">Nuclease</keyword>
<dbReference type="InterPro" id="IPR011335">
    <property type="entry name" value="Restrct_endonuc-II-like"/>
</dbReference>
<dbReference type="InterPro" id="IPR008538">
    <property type="entry name" value="Uma2"/>
</dbReference>
<dbReference type="CDD" id="cd06260">
    <property type="entry name" value="DUF820-like"/>
    <property type="match status" value="1"/>
</dbReference>
<proteinExistence type="predicted"/>
<sequence length="193" mass="21307">MTAESIDPTARPWSPDPVRQRLANHTIEDVLALPDDAPRVELVDGVMVVVPSPTVGHQGIANLLWAWLHAHCPAHLTAGTALGVAVGANSTCEPDVLLFSPEVSQDNHYLMPHQVMLVVEVVSPSTRRRDRLEKPAVYADAGIPYFWRVEQNPVQVHAYKLTDGIYKEQATSADEFVVAEPFPIRLPIREITP</sequence>
<accession>A0ABX0XWP6</accession>
<keyword evidence="2" id="KW-0255">Endonuclease</keyword>
<dbReference type="Pfam" id="PF05685">
    <property type="entry name" value="Uma2"/>
    <property type="match status" value="1"/>
</dbReference>
<name>A0ABX0XWP6_9ACTN</name>